<keyword evidence="3" id="KW-1185">Reference proteome</keyword>
<reference evidence="2 3" key="1">
    <citation type="submission" date="2024-10" db="EMBL/GenBank/DDBJ databases">
        <authorList>
            <person name="Kim D."/>
        </authorList>
    </citation>
    <scope>NUCLEOTIDE SEQUENCE [LARGE SCALE GENOMIC DNA]</scope>
    <source>
        <strain evidence="2">BH-2024</strain>
    </source>
</reference>
<name>A0ABD2HQN8_9BILA</name>
<feature type="region of interest" description="Disordered" evidence="1">
    <location>
        <begin position="79"/>
        <end position="138"/>
    </location>
</feature>
<dbReference type="Proteomes" id="UP001620626">
    <property type="component" value="Unassembled WGS sequence"/>
</dbReference>
<feature type="compositionally biased region" description="Gly residues" evidence="1">
    <location>
        <begin position="91"/>
        <end position="102"/>
    </location>
</feature>
<sequence>MAFRCRRRGKLCVFVRIGAVFVRVHLHRHSSKVYLGGNGRQHLAGEGDLVLGRMGDYRIGRGAGETIAQWIRWGPSGLRKEGMTTPSQHSGGPGAGGWGRGGHVFEPSKRTTEKGKGEENTVDEKGEERGEGKNTMQKTRWRQNFHHFLCLINWENEKMRRTMGSIVRFFV</sequence>
<feature type="compositionally biased region" description="Basic and acidic residues" evidence="1">
    <location>
        <begin position="106"/>
        <end position="132"/>
    </location>
</feature>
<protein>
    <submittedName>
        <fullName evidence="2">Uncharacterized protein</fullName>
    </submittedName>
</protein>
<dbReference type="EMBL" id="JBICBT010001408">
    <property type="protein sequence ID" value="KAL3068431.1"/>
    <property type="molecule type" value="Genomic_DNA"/>
</dbReference>
<accession>A0ABD2HQN8</accession>
<dbReference type="AlphaFoldDB" id="A0ABD2HQN8"/>
<evidence type="ECO:0000256" key="1">
    <source>
        <dbReference type="SAM" id="MobiDB-lite"/>
    </source>
</evidence>
<gene>
    <name evidence="2" type="ORF">niasHT_030722</name>
</gene>
<evidence type="ECO:0000313" key="2">
    <source>
        <dbReference type="EMBL" id="KAL3068431.1"/>
    </source>
</evidence>
<evidence type="ECO:0000313" key="3">
    <source>
        <dbReference type="Proteomes" id="UP001620626"/>
    </source>
</evidence>
<organism evidence="2 3">
    <name type="scientific">Heterodera trifolii</name>
    <dbReference type="NCBI Taxonomy" id="157864"/>
    <lineage>
        <taxon>Eukaryota</taxon>
        <taxon>Metazoa</taxon>
        <taxon>Ecdysozoa</taxon>
        <taxon>Nematoda</taxon>
        <taxon>Chromadorea</taxon>
        <taxon>Rhabditida</taxon>
        <taxon>Tylenchina</taxon>
        <taxon>Tylenchomorpha</taxon>
        <taxon>Tylenchoidea</taxon>
        <taxon>Heteroderidae</taxon>
        <taxon>Heteroderinae</taxon>
        <taxon>Heterodera</taxon>
    </lineage>
</organism>
<proteinExistence type="predicted"/>
<comment type="caution">
    <text evidence="2">The sequence shown here is derived from an EMBL/GenBank/DDBJ whole genome shotgun (WGS) entry which is preliminary data.</text>
</comment>